<protein>
    <submittedName>
        <fullName evidence="2">Uncharacterized protein</fullName>
    </submittedName>
</protein>
<organism evidence="2 3">
    <name type="scientific">Araneus ventricosus</name>
    <name type="common">Orbweaver spider</name>
    <name type="synonym">Epeira ventricosa</name>
    <dbReference type="NCBI Taxonomy" id="182803"/>
    <lineage>
        <taxon>Eukaryota</taxon>
        <taxon>Metazoa</taxon>
        <taxon>Ecdysozoa</taxon>
        <taxon>Arthropoda</taxon>
        <taxon>Chelicerata</taxon>
        <taxon>Arachnida</taxon>
        <taxon>Araneae</taxon>
        <taxon>Araneomorphae</taxon>
        <taxon>Entelegynae</taxon>
        <taxon>Araneoidea</taxon>
        <taxon>Araneidae</taxon>
        <taxon>Araneus</taxon>
    </lineage>
</organism>
<comment type="caution">
    <text evidence="2">The sequence shown here is derived from an EMBL/GenBank/DDBJ whole genome shotgun (WGS) entry which is preliminary data.</text>
</comment>
<dbReference type="Proteomes" id="UP000499080">
    <property type="component" value="Unassembled WGS sequence"/>
</dbReference>
<dbReference type="AlphaFoldDB" id="A0A4Y2P4T2"/>
<evidence type="ECO:0000256" key="1">
    <source>
        <dbReference type="SAM" id="MobiDB-lite"/>
    </source>
</evidence>
<evidence type="ECO:0000313" key="2">
    <source>
        <dbReference type="EMBL" id="GBN46009.1"/>
    </source>
</evidence>
<sequence length="101" mass="11416">MEVVGTVLRSSYNLFNKRAEILTTYNNSLPFDSFHYVMIVLDDIRSDSEDGDTLPHQDESRSDFSVDEVPQQFSQSELNNLVRNLGLSEDGAELASVKTEK</sequence>
<proteinExistence type="predicted"/>
<evidence type="ECO:0000313" key="3">
    <source>
        <dbReference type="Proteomes" id="UP000499080"/>
    </source>
</evidence>
<accession>A0A4Y2P4T2</accession>
<dbReference type="OrthoDB" id="6459823at2759"/>
<name>A0A4Y2P4T2_ARAVE</name>
<dbReference type="EMBL" id="BGPR01010407">
    <property type="protein sequence ID" value="GBN46009.1"/>
    <property type="molecule type" value="Genomic_DNA"/>
</dbReference>
<feature type="region of interest" description="Disordered" evidence="1">
    <location>
        <begin position="48"/>
        <end position="72"/>
    </location>
</feature>
<keyword evidence="3" id="KW-1185">Reference proteome</keyword>
<reference evidence="2 3" key="1">
    <citation type="journal article" date="2019" name="Sci. Rep.">
        <title>Orb-weaving spider Araneus ventricosus genome elucidates the spidroin gene catalogue.</title>
        <authorList>
            <person name="Kono N."/>
            <person name="Nakamura H."/>
            <person name="Ohtoshi R."/>
            <person name="Moran D.A.P."/>
            <person name="Shinohara A."/>
            <person name="Yoshida Y."/>
            <person name="Fujiwara M."/>
            <person name="Mori M."/>
            <person name="Tomita M."/>
            <person name="Arakawa K."/>
        </authorList>
    </citation>
    <scope>NUCLEOTIDE SEQUENCE [LARGE SCALE GENOMIC DNA]</scope>
</reference>
<gene>
    <name evidence="2" type="ORF">AVEN_107082_1</name>
</gene>
<feature type="compositionally biased region" description="Basic and acidic residues" evidence="1">
    <location>
        <begin position="48"/>
        <end position="64"/>
    </location>
</feature>